<evidence type="ECO:0000256" key="1">
    <source>
        <dbReference type="SAM" id="MobiDB-lite"/>
    </source>
</evidence>
<reference evidence="2 3" key="1">
    <citation type="submission" date="2018-01" db="EMBL/GenBank/DDBJ databases">
        <authorList>
            <person name="Clerissi C."/>
        </authorList>
    </citation>
    <scope>NUCLEOTIDE SEQUENCE [LARGE SCALE GENOMIC DNA]</scope>
    <source>
        <strain evidence="2">Cupriavidus taiwanensis STM 6160</strain>
    </source>
</reference>
<feature type="region of interest" description="Disordered" evidence="1">
    <location>
        <begin position="78"/>
        <end position="98"/>
    </location>
</feature>
<proteinExistence type="predicted"/>
<sequence length="98" mass="10584">MAVCQRLNDLEPVDLPHRHGNGSCWHDGLPRAGSRQAYASQTRTFELSQNRTLPLSCYMCVSHNVYYVKSWASLAGATEGARSNPGTPGRAASPAPLA</sequence>
<name>A0A375H996_9BURK</name>
<evidence type="ECO:0000313" key="2">
    <source>
        <dbReference type="EMBL" id="SPD46770.1"/>
    </source>
</evidence>
<evidence type="ECO:0000313" key="3">
    <source>
        <dbReference type="Proteomes" id="UP000255168"/>
    </source>
</evidence>
<dbReference type="Proteomes" id="UP000255168">
    <property type="component" value="Chromosome I"/>
</dbReference>
<protein>
    <submittedName>
        <fullName evidence="2">Uncharacterized protein</fullName>
    </submittedName>
</protein>
<accession>A0A375H996</accession>
<dbReference type="AlphaFoldDB" id="A0A375H996"/>
<gene>
    <name evidence="2" type="ORF">CBM2607_11710</name>
</gene>
<dbReference type="EMBL" id="LT984806">
    <property type="protein sequence ID" value="SPD46770.1"/>
    <property type="molecule type" value="Genomic_DNA"/>
</dbReference>
<organism evidence="2 3">
    <name type="scientific">Cupriavidus neocaledonicus</name>
    <dbReference type="NCBI Taxonomy" id="1040979"/>
    <lineage>
        <taxon>Bacteria</taxon>
        <taxon>Pseudomonadati</taxon>
        <taxon>Pseudomonadota</taxon>
        <taxon>Betaproteobacteria</taxon>
        <taxon>Burkholderiales</taxon>
        <taxon>Burkholderiaceae</taxon>
        <taxon>Cupriavidus</taxon>
    </lineage>
</organism>